<feature type="transmembrane region" description="Helical" evidence="8">
    <location>
        <begin position="127"/>
        <end position="146"/>
    </location>
</feature>
<keyword evidence="3" id="KW-0328">Glycosyltransferase</keyword>
<dbReference type="Pfam" id="PF13231">
    <property type="entry name" value="PMT_2"/>
    <property type="match status" value="1"/>
</dbReference>
<evidence type="ECO:0000256" key="4">
    <source>
        <dbReference type="ARBA" id="ARBA00022679"/>
    </source>
</evidence>
<dbReference type="GO" id="GO:0016763">
    <property type="term" value="F:pentosyltransferase activity"/>
    <property type="evidence" value="ECO:0007669"/>
    <property type="project" value="TreeGrafter"/>
</dbReference>
<evidence type="ECO:0000256" key="3">
    <source>
        <dbReference type="ARBA" id="ARBA00022676"/>
    </source>
</evidence>
<evidence type="ECO:0000256" key="6">
    <source>
        <dbReference type="ARBA" id="ARBA00022989"/>
    </source>
</evidence>
<feature type="transmembrane region" description="Helical" evidence="8">
    <location>
        <begin position="221"/>
        <end position="239"/>
    </location>
</feature>
<dbReference type="PANTHER" id="PTHR33908:SF3">
    <property type="entry name" value="UNDECAPRENYL PHOSPHATE-ALPHA-4-AMINO-4-DEOXY-L-ARABINOSE ARABINOSYL TRANSFERASE"/>
    <property type="match status" value="1"/>
</dbReference>
<protein>
    <submittedName>
        <fullName evidence="10">Glycosyltransferase family 39 protein</fullName>
    </submittedName>
</protein>
<dbReference type="KEGG" id="hsk:H4317_01785"/>
<dbReference type="PANTHER" id="PTHR33908">
    <property type="entry name" value="MANNOSYLTRANSFERASE YKCB-RELATED"/>
    <property type="match status" value="1"/>
</dbReference>
<dbReference type="RefSeq" id="WP_185888489.1">
    <property type="nucleotide sequence ID" value="NZ_CP060202.1"/>
</dbReference>
<name>A0A7G7W890_9BACT</name>
<feature type="transmembrane region" description="Helical" evidence="8">
    <location>
        <begin position="308"/>
        <end position="326"/>
    </location>
</feature>
<evidence type="ECO:0000256" key="1">
    <source>
        <dbReference type="ARBA" id="ARBA00004651"/>
    </source>
</evidence>
<evidence type="ECO:0000256" key="5">
    <source>
        <dbReference type="ARBA" id="ARBA00022692"/>
    </source>
</evidence>
<dbReference type="AlphaFoldDB" id="A0A7G7W890"/>
<evidence type="ECO:0000313" key="11">
    <source>
        <dbReference type="Proteomes" id="UP000515489"/>
    </source>
</evidence>
<feature type="domain" description="Glycosyltransferase RgtA/B/C/D-like" evidence="9">
    <location>
        <begin position="77"/>
        <end position="236"/>
    </location>
</feature>
<reference evidence="10 11" key="1">
    <citation type="submission" date="2020-08" db="EMBL/GenBank/DDBJ databases">
        <title>Hymenobacter sp. S2-20-2 genome sequencing.</title>
        <authorList>
            <person name="Jin L."/>
        </authorList>
    </citation>
    <scope>NUCLEOTIDE SEQUENCE [LARGE SCALE GENOMIC DNA]</scope>
    <source>
        <strain evidence="10 11">S2-20-2</strain>
    </source>
</reference>
<evidence type="ECO:0000256" key="8">
    <source>
        <dbReference type="SAM" id="Phobius"/>
    </source>
</evidence>
<feature type="transmembrane region" description="Helical" evidence="8">
    <location>
        <begin position="14"/>
        <end position="35"/>
    </location>
</feature>
<accession>A0A7G7W890</accession>
<evidence type="ECO:0000256" key="2">
    <source>
        <dbReference type="ARBA" id="ARBA00022475"/>
    </source>
</evidence>
<dbReference type="GO" id="GO:0005886">
    <property type="term" value="C:plasma membrane"/>
    <property type="evidence" value="ECO:0007669"/>
    <property type="project" value="UniProtKB-SubCell"/>
</dbReference>
<dbReference type="GO" id="GO:0010041">
    <property type="term" value="P:response to iron(III) ion"/>
    <property type="evidence" value="ECO:0007669"/>
    <property type="project" value="TreeGrafter"/>
</dbReference>
<evidence type="ECO:0000256" key="7">
    <source>
        <dbReference type="ARBA" id="ARBA00023136"/>
    </source>
</evidence>
<keyword evidence="7 8" id="KW-0472">Membrane</keyword>
<feature type="transmembrane region" description="Helical" evidence="8">
    <location>
        <begin position="184"/>
        <end position="209"/>
    </location>
</feature>
<dbReference type="EMBL" id="CP060202">
    <property type="protein sequence ID" value="QNH62583.1"/>
    <property type="molecule type" value="Genomic_DNA"/>
</dbReference>
<feature type="transmembrane region" description="Helical" evidence="8">
    <location>
        <begin position="97"/>
        <end position="115"/>
    </location>
</feature>
<proteinExistence type="predicted"/>
<comment type="subcellular location">
    <subcellularLocation>
        <location evidence="1">Cell membrane</location>
        <topology evidence="1">Multi-pass membrane protein</topology>
    </subcellularLocation>
</comment>
<dbReference type="InterPro" id="IPR050297">
    <property type="entry name" value="LipidA_mod_glycosyltrf_83"/>
</dbReference>
<keyword evidence="2" id="KW-1003">Cell membrane</keyword>
<evidence type="ECO:0000259" key="9">
    <source>
        <dbReference type="Pfam" id="PF13231"/>
    </source>
</evidence>
<keyword evidence="5 8" id="KW-0812">Transmembrane</keyword>
<feature type="transmembrane region" description="Helical" evidence="8">
    <location>
        <begin position="368"/>
        <end position="384"/>
    </location>
</feature>
<keyword evidence="4 10" id="KW-0808">Transferase</keyword>
<sequence>MPPLSRFSLSRAQWWRIGFVLLLIALSFLPLFWLLDSHPVQQFDEARTGINGLNILRNNEWLVLRDADMRPDLWNCKPPLWPWVLALSFKLVGLSELGLRLPVALAALATTLVVYQAGRRWLGTKEGGLLAALILLTSGGYINTHITRTGDYDTFLTLWTTLGALNWLRYLQEGRNRSAWLTGLFFFLAAFTKGVAGLMFGPGLLLATLATGQMQRLRRPAPWLALLALFAGMATWYIVRESAAPGYLAAVWEYELGGPATTQMEGHHYEFYWYLTNLMESEFTFWLVPAVLGALLGWRLPKGSPGWWLVRFVLCVVGLFMLTLALTQTKLHWYNAPMFPLLALLAASGLLQMGRAVASQQHWRPSPAARLGGIFLIVCLPYWAQCRTLVRIYDDRYKVPSLQLGFHLRHQLELEPTLRDYYHGDDGQFNDSPAFYRTAMAMQHSHRIVRVPPWKVNETSAGQLVVICGAKPRFFWEKWYRTSLILKTDSCVTLRLEARR</sequence>
<evidence type="ECO:0000313" key="10">
    <source>
        <dbReference type="EMBL" id="QNH62583.1"/>
    </source>
</evidence>
<dbReference type="InterPro" id="IPR038731">
    <property type="entry name" value="RgtA/B/C-like"/>
</dbReference>
<keyword evidence="11" id="KW-1185">Reference proteome</keyword>
<dbReference type="Proteomes" id="UP000515489">
    <property type="component" value="Chromosome"/>
</dbReference>
<keyword evidence="6 8" id="KW-1133">Transmembrane helix</keyword>
<organism evidence="10 11">
    <name type="scientific">Hymenobacter sediminicola</name>
    <dbReference type="NCBI Taxonomy" id="2761579"/>
    <lineage>
        <taxon>Bacteria</taxon>
        <taxon>Pseudomonadati</taxon>
        <taxon>Bacteroidota</taxon>
        <taxon>Cytophagia</taxon>
        <taxon>Cytophagales</taxon>
        <taxon>Hymenobacteraceae</taxon>
        <taxon>Hymenobacter</taxon>
    </lineage>
</organism>
<feature type="transmembrane region" description="Helical" evidence="8">
    <location>
        <begin position="338"/>
        <end position="356"/>
    </location>
</feature>
<gene>
    <name evidence="10" type="ORF">H4317_01785</name>
</gene>
<dbReference type="GO" id="GO:0009103">
    <property type="term" value="P:lipopolysaccharide biosynthetic process"/>
    <property type="evidence" value="ECO:0007669"/>
    <property type="project" value="UniProtKB-ARBA"/>
</dbReference>